<evidence type="ECO:0000313" key="3">
    <source>
        <dbReference type="Proteomes" id="UP000515703"/>
    </source>
</evidence>
<name>A0A7I8DQG2_9FIRM</name>
<keyword evidence="3" id="KW-1185">Reference proteome</keyword>
<protein>
    <submittedName>
        <fullName evidence="2">Uncharacterized protein</fullName>
    </submittedName>
</protein>
<dbReference type="Proteomes" id="UP000515703">
    <property type="component" value="Chromosome"/>
</dbReference>
<evidence type="ECO:0000313" key="2">
    <source>
        <dbReference type="EMBL" id="BCJ99335.1"/>
    </source>
</evidence>
<feature type="chain" id="PRO_5029603040" evidence="1">
    <location>
        <begin position="28"/>
        <end position="801"/>
    </location>
</feature>
<evidence type="ECO:0000256" key="1">
    <source>
        <dbReference type="SAM" id="SignalP"/>
    </source>
</evidence>
<gene>
    <name evidence="2" type="ORF">bsdcttw_23760</name>
</gene>
<dbReference type="AlphaFoldDB" id="A0A7I8DQG2"/>
<keyword evidence="1" id="KW-0732">Signal</keyword>
<dbReference type="EMBL" id="AP023368">
    <property type="protein sequence ID" value="BCJ99335.1"/>
    <property type="molecule type" value="Genomic_DNA"/>
</dbReference>
<dbReference type="InterPro" id="IPR043751">
    <property type="entry name" value="DUF5696"/>
</dbReference>
<accession>A0A7I8DQG2</accession>
<reference evidence="2 3" key="1">
    <citation type="submission" date="2020-08" db="EMBL/GenBank/DDBJ databases">
        <title>Draft genome sequencing of an Anaerocolumna strain isolated from anoxic soil subjected to BSD treatment.</title>
        <authorList>
            <person name="Uek A."/>
            <person name="Tonouchi A."/>
        </authorList>
    </citation>
    <scope>NUCLEOTIDE SEQUENCE [LARGE SCALE GENOMIC DNA]</scope>
    <source>
        <strain evidence="2 3">CTTW</strain>
    </source>
</reference>
<reference evidence="2 3" key="2">
    <citation type="submission" date="2020-08" db="EMBL/GenBank/DDBJ databases">
        <authorList>
            <person name="Ueki A."/>
            <person name="Tonouchi A."/>
        </authorList>
    </citation>
    <scope>NUCLEOTIDE SEQUENCE [LARGE SCALE GENOMIC DNA]</scope>
    <source>
        <strain evidence="2 3">CTTW</strain>
    </source>
</reference>
<proteinExistence type="predicted"/>
<sequence>MFCNLRKKKAVILIAVLILLFVSYSQANGAYLTTNRDTKPAPDKVTYDIVSMNEYQLLYETNTVAYYYREDRDILAIQDKRTGYTWKTGLDIPFNAVIDQQIRDAATPEEAKKLAVPEEAKMNTTYIGIANSLITVEYYEAESLKNISSASKDGVDSTLMTLNDNPATRRLDINFKTIELEMKVYITFGEDSITYKIPYEEITGKGKSTLVSVDISPFLGANGGKNKIYNKDSGMYDIEVEKYKIPGYVMVPDGSGSLIRFQDNSVSFSNYAGDVYGMDYSQAPYYQSKLTDAIPLKQPVMPVFGIAHGNGQAAFVAYADKGGEYMEVAVRPEENMTYYNWAYPRFVYNVNYFQVYNKKGDGYFTLMKEPNKIDIEMTYSFLAGDGKDGTPAADYTGMAKVYRDHLIKTGVLKEKETAGDIPIRLDFMMADSKKSIVGTEQVVTTTANDVKEMLNTLLSDGIKNINSGLYGWQKNGETLAKPYKDKYSKSIGSRKEFQKLIQEFKDKNIDISQAVDYTTINKLMLNYNGTAARHVNSWYLEFDKGALYENNVPVDNFGFATPEKSAQWFTTQFKRFSKYSESMTVGGISNTLLSGYSSNGLETSVTDTIALYEKTFEKTEGKVKFNMEAPNMYLWKYTDRYLQSPVGTSQYVFETDAVPFLQLVLNGTMEMYAPYSNFSFYTQSDILRMIDYNLYPSFIVTKEPSYNLASTASSDLYSTEFAQYRGLIKSVYDKVNVILSQVNGFEWVNRSVIQDGVILNSYQKNGAVKNIVINYTEDTVNVKAVSIPPLSAVIIPEGGEK</sequence>
<feature type="signal peptide" evidence="1">
    <location>
        <begin position="1"/>
        <end position="27"/>
    </location>
</feature>
<dbReference type="KEGG" id="acht:bsdcttw_23760"/>
<dbReference type="Pfam" id="PF18952">
    <property type="entry name" value="DUF5696"/>
    <property type="match status" value="1"/>
</dbReference>
<dbReference type="RefSeq" id="WP_185259597.1">
    <property type="nucleotide sequence ID" value="NZ_AP023368.1"/>
</dbReference>
<organism evidence="2 3">
    <name type="scientific">Anaerocolumna chitinilytica</name>
    <dbReference type="NCBI Taxonomy" id="1727145"/>
    <lineage>
        <taxon>Bacteria</taxon>
        <taxon>Bacillati</taxon>
        <taxon>Bacillota</taxon>
        <taxon>Clostridia</taxon>
        <taxon>Lachnospirales</taxon>
        <taxon>Lachnospiraceae</taxon>
        <taxon>Anaerocolumna</taxon>
    </lineage>
</organism>